<dbReference type="Pfam" id="PF01478">
    <property type="entry name" value="Peptidase_A24"/>
    <property type="match status" value="1"/>
</dbReference>
<protein>
    <submittedName>
        <fullName evidence="8">Prepilin peptidase CpaA</fullName>
    </submittedName>
</protein>
<feature type="transmembrane region" description="Helical" evidence="6">
    <location>
        <begin position="139"/>
        <end position="163"/>
    </location>
</feature>
<evidence type="ECO:0000256" key="4">
    <source>
        <dbReference type="ARBA" id="ARBA00022989"/>
    </source>
</evidence>
<sequence length="167" mass="18147">MLTAITLVSLGLLALLACYAAYTDFTQYRIPNRVSLAVLFLFIPYVIAHPDPADLYLNLLVAAGVFAVGFLFFVKGWMAGGDVKLMTVVALWAGPQLVLPFLLVTSLAGGFFAILMYGHTRFGLSLAVGRLGLNRLQAILLNTKIPYGIAICFGTFFVVWQLVSQVP</sequence>
<evidence type="ECO:0000313" key="8">
    <source>
        <dbReference type="EMBL" id="RED50849.1"/>
    </source>
</evidence>
<evidence type="ECO:0000259" key="7">
    <source>
        <dbReference type="Pfam" id="PF01478"/>
    </source>
</evidence>
<dbReference type="EMBL" id="QRDW01000004">
    <property type="protein sequence ID" value="RED50849.1"/>
    <property type="molecule type" value="Genomic_DNA"/>
</dbReference>
<evidence type="ECO:0000256" key="3">
    <source>
        <dbReference type="ARBA" id="ARBA00022692"/>
    </source>
</evidence>
<dbReference type="PANTHER" id="PTHR36506:SF1">
    <property type="entry name" value="PREFLAGELLIN PEPTIDASE"/>
    <property type="match status" value="1"/>
</dbReference>
<comment type="caution">
    <text evidence="8">The sequence shown here is derived from an EMBL/GenBank/DDBJ whole genome shotgun (WGS) entry which is preliminary data.</text>
</comment>
<name>A0A3D9HN06_9PROT</name>
<keyword evidence="4 6" id="KW-1133">Transmembrane helix</keyword>
<keyword evidence="9" id="KW-1185">Reference proteome</keyword>
<proteinExistence type="predicted"/>
<evidence type="ECO:0000256" key="6">
    <source>
        <dbReference type="SAM" id="Phobius"/>
    </source>
</evidence>
<reference evidence="8 9" key="1">
    <citation type="submission" date="2018-07" db="EMBL/GenBank/DDBJ databases">
        <title>Genomic Encyclopedia of Type Strains, Phase III (KMG-III): the genomes of soil and plant-associated and newly described type strains.</title>
        <authorList>
            <person name="Whitman W."/>
        </authorList>
    </citation>
    <scope>NUCLEOTIDE SEQUENCE [LARGE SCALE GENOMIC DNA]</scope>
    <source>
        <strain evidence="8 9">CECT 8488</strain>
    </source>
</reference>
<dbReference type="GO" id="GO:0004190">
    <property type="term" value="F:aspartic-type endopeptidase activity"/>
    <property type="evidence" value="ECO:0007669"/>
    <property type="project" value="InterPro"/>
</dbReference>
<organism evidence="8 9">
    <name type="scientific">Aestuariispira insulae</name>
    <dbReference type="NCBI Taxonomy" id="1461337"/>
    <lineage>
        <taxon>Bacteria</taxon>
        <taxon>Pseudomonadati</taxon>
        <taxon>Pseudomonadota</taxon>
        <taxon>Alphaproteobacteria</taxon>
        <taxon>Rhodospirillales</taxon>
        <taxon>Kiloniellaceae</taxon>
        <taxon>Aestuariispira</taxon>
    </lineage>
</organism>
<dbReference type="AlphaFoldDB" id="A0A3D9HN06"/>
<keyword evidence="3 6" id="KW-0812">Transmembrane</keyword>
<keyword evidence="5 6" id="KW-0472">Membrane</keyword>
<feature type="transmembrane region" description="Helical" evidence="6">
    <location>
        <begin position="30"/>
        <end position="48"/>
    </location>
</feature>
<feature type="transmembrane region" description="Helical" evidence="6">
    <location>
        <begin position="97"/>
        <end position="118"/>
    </location>
</feature>
<dbReference type="OrthoDB" id="9789291at2"/>
<evidence type="ECO:0000256" key="2">
    <source>
        <dbReference type="ARBA" id="ARBA00022475"/>
    </source>
</evidence>
<dbReference type="RefSeq" id="WP_115936646.1">
    <property type="nucleotide sequence ID" value="NZ_QRDW01000004.1"/>
</dbReference>
<dbReference type="Gene3D" id="1.20.120.1220">
    <property type="match status" value="1"/>
</dbReference>
<comment type="subcellular location">
    <subcellularLocation>
        <location evidence="1">Cell membrane</location>
        <topology evidence="1">Multi-pass membrane protein</topology>
    </subcellularLocation>
</comment>
<evidence type="ECO:0000256" key="5">
    <source>
        <dbReference type="ARBA" id="ARBA00023136"/>
    </source>
</evidence>
<feature type="transmembrane region" description="Helical" evidence="6">
    <location>
        <begin position="55"/>
        <end position="77"/>
    </location>
</feature>
<gene>
    <name evidence="8" type="ORF">DFP90_104121</name>
</gene>
<keyword evidence="2" id="KW-1003">Cell membrane</keyword>
<accession>A0A3D9HN06</accession>
<dbReference type="InterPro" id="IPR000045">
    <property type="entry name" value="Prepilin_IV_endopep_pep"/>
</dbReference>
<dbReference type="GO" id="GO:0005886">
    <property type="term" value="C:plasma membrane"/>
    <property type="evidence" value="ECO:0007669"/>
    <property type="project" value="UniProtKB-SubCell"/>
</dbReference>
<dbReference type="Proteomes" id="UP000256845">
    <property type="component" value="Unassembled WGS sequence"/>
</dbReference>
<dbReference type="PANTHER" id="PTHR36506">
    <property type="entry name" value="PREFLAGELLIN PEPTIDASE"/>
    <property type="match status" value="1"/>
</dbReference>
<evidence type="ECO:0000256" key="1">
    <source>
        <dbReference type="ARBA" id="ARBA00004651"/>
    </source>
</evidence>
<feature type="domain" description="Prepilin type IV endopeptidase peptidase" evidence="7">
    <location>
        <begin position="12"/>
        <end position="114"/>
    </location>
</feature>
<evidence type="ECO:0000313" key="9">
    <source>
        <dbReference type="Proteomes" id="UP000256845"/>
    </source>
</evidence>
<dbReference type="InterPro" id="IPR052218">
    <property type="entry name" value="Preflagellin_Peptidase"/>
</dbReference>